<feature type="domain" description="AB hydrolase-1" evidence="1">
    <location>
        <begin position="4"/>
        <end position="231"/>
    </location>
</feature>
<comment type="caution">
    <text evidence="2">The sequence shown here is derived from an EMBL/GenBank/DDBJ whole genome shotgun (WGS) entry which is preliminary data.</text>
</comment>
<dbReference type="PANTHER" id="PTHR10992:SF1086">
    <property type="entry name" value="AB HYDROLASE-1 DOMAIN-CONTAINING PROTEIN"/>
    <property type="match status" value="1"/>
</dbReference>
<name>A0ABV3R6Q8_9SPHN</name>
<dbReference type="Pfam" id="PF12697">
    <property type="entry name" value="Abhydrolase_6"/>
    <property type="match status" value="1"/>
</dbReference>
<dbReference type="InterPro" id="IPR029058">
    <property type="entry name" value="AB_hydrolase_fold"/>
</dbReference>
<reference evidence="2 3" key="1">
    <citation type="submission" date="2024-06" db="EMBL/GenBank/DDBJ databases">
        <title>Novosphingobium rhizovicinus M1R2S20.</title>
        <authorList>
            <person name="Sun J.-Q."/>
        </authorList>
    </citation>
    <scope>NUCLEOTIDE SEQUENCE [LARGE SCALE GENOMIC DNA]</scope>
    <source>
        <strain evidence="2 3">M1R2S20</strain>
    </source>
</reference>
<dbReference type="Proteomes" id="UP001556118">
    <property type="component" value="Unassembled WGS sequence"/>
</dbReference>
<dbReference type="InterPro" id="IPR000073">
    <property type="entry name" value="AB_hydrolase_1"/>
</dbReference>
<evidence type="ECO:0000259" key="1">
    <source>
        <dbReference type="Pfam" id="PF12697"/>
    </source>
</evidence>
<dbReference type="InterPro" id="IPR045889">
    <property type="entry name" value="MES/HNL"/>
</dbReference>
<sequence length="238" mass="26255">MATFVLIHGGGHGGWCYGEVSPLLRDAGHMIHAPSLTGCGDRKHTVTSSTDLDTHITDVVNLMEFEDLSEVILVGHSYGGMVITGVADRVPARIRELVFLDASHPTDGVSLRMNAPHRIEPAYAGMRVVDGVELVLFPQPGWAAFFGIRDPDDVAWAEPRFTPHPWKCFDQPLLLHNGDAAFKLPRTNINCTETLRDSPEDMRRRQLDGHRNFEIDTGHDLMITEPGKVAEMLLSVAA</sequence>
<dbReference type="SUPFAM" id="SSF53474">
    <property type="entry name" value="alpha/beta-Hydrolases"/>
    <property type="match status" value="1"/>
</dbReference>
<dbReference type="PANTHER" id="PTHR10992">
    <property type="entry name" value="METHYLESTERASE FAMILY MEMBER"/>
    <property type="match status" value="1"/>
</dbReference>
<protein>
    <submittedName>
        <fullName evidence="2">Alpha/beta fold hydrolase</fullName>
    </submittedName>
</protein>
<evidence type="ECO:0000313" key="2">
    <source>
        <dbReference type="EMBL" id="MEW9853773.1"/>
    </source>
</evidence>
<organism evidence="2 3">
    <name type="scientific">Novosphingobium rhizovicinum</name>
    <dbReference type="NCBI Taxonomy" id="3228928"/>
    <lineage>
        <taxon>Bacteria</taxon>
        <taxon>Pseudomonadati</taxon>
        <taxon>Pseudomonadota</taxon>
        <taxon>Alphaproteobacteria</taxon>
        <taxon>Sphingomonadales</taxon>
        <taxon>Sphingomonadaceae</taxon>
        <taxon>Novosphingobium</taxon>
    </lineage>
</organism>
<proteinExistence type="predicted"/>
<keyword evidence="2" id="KW-0378">Hydrolase</keyword>
<keyword evidence="3" id="KW-1185">Reference proteome</keyword>
<dbReference type="GO" id="GO:0016787">
    <property type="term" value="F:hydrolase activity"/>
    <property type="evidence" value="ECO:0007669"/>
    <property type="project" value="UniProtKB-KW"/>
</dbReference>
<gene>
    <name evidence="2" type="ORF">ABUH87_01010</name>
</gene>
<dbReference type="RefSeq" id="WP_367768055.1">
    <property type="nucleotide sequence ID" value="NZ_JBFNXR010000013.1"/>
</dbReference>
<dbReference type="EMBL" id="JBFNXR010000013">
    <property type="protein sequence ID" value="MEW9853773.1"/>
    <property type="molecule type" value="Genomic_DNA"/>
</dbReference>
<dbReference type="Gene3D" id="3.40.50.1820">
    <property type="entry name" value="alpha/beta hydrolase"/>
    <property type="match status" value="1"/>
</dbReference>
<accession>A0ABV3R6Q8</accession>
<evidence type="ECO:0000313" key="3">
    <source>
        <dbReference type="Proteomes" id="UP001556118"/>
    </source>
</evidence>